<dbReference type="EMBL" id="JAOVZO020000020">
    <property type="protein sequence ID" value="MDC8015150.1"/>
    <property type="molecule type" value="Genomic_DNA"/>
</dbReference>
<dbReference type="Pfam" id="PF07715">
    <property type="entry name" value="Plug"/>
    <property type="match status" value="1"/>
</dbReference>
<evidence type="ECO:0000256" key="3">
    <source>
        <dbReference type="ARBA" id="ARBA00023077"/>
    </source>
</evidence>
<organism evidence="10 11">
    <name type="scientific">Tahibacter soli</name>
    <dbReference type="NCBI Taxonomy" id="2983605"/>
    <lineage>
        <taxon>Bacteria</taxon>
        <taxon>Pseudomonadati</taxon>
        <taxon>Pseudomonadota</taxon>
        <taxon>Gammaproteobacteria</taxon>
        <taxon>Lysobacterales</taxon>
        <taxon>Rhodanobacteraceae</taxon>
        <taxon>Tahibacter</taxon>
    </lineage>
</organism>
<proteinExistence type="inferred from homology"/>
<keyword evidence="2 7" id="KW-0732">Signal</keyword>
<dbReference type="InterPro" id="IPR000531">
    <property type="entry name" value="Beta-barrel_TonB"/>
</dbReference>
<dbReference type="Gene3D" id="2.170.130.10">
    <property type="entry name" value="TonB-dependent receptor, plug domain"/>
    <property type="match status" value="1"/>
</dbReference>
<dbReference type="Gene3D" id="2.40.170.20">
    <property type="entry name" value="TonB-dependent receptor, beta-barrel domain"/>
    <property type="match status" value="1"/>
</dbReference>
<evidence type="ECO:0000256" key="1">
    <source>
        <dbReference type="ARBA" id="ARBA00004442"/>
    </source>
</evidence>
<keyword evidence="10" id="KW-0675">Receptor</keyword>
<feature type="signal peptide" evidence="7">
    <location>
        <begin position="1"/>
        <end position="28"/>
    </location>
</feature>
<dbReference type="PANTHER" id="PTHR47234">
    <property type="match status" value="1"/>
</dbReference>
<comment type="caution">
    <text evidence="10">The sequence shown here is derived from an EMBL/GenBank/DDBJ whole genome shotgun (WGS) entry which is preliminary data.</text>
</comment>
<dbReference type="InterPro" id="IPR012910">
    <property type="entry name" value="Plug_dom"/>
</dbReference>
<keyword evidence="5" id="KW-0998">Cell outer membrane</keyword>
<evidence type="ECO:0000256" key="6">
    <source>
        <dbReference type="RuleBase" id="RU003357"/>
    </source>
</evidence>
<dbReference type="RefSeq" id="WP_263544171.1">
    <property type="nucleotide sequence ID" value="NZ_JAOVZO020000020.1"/>
</dbReference>
<evidence type="ECO:0000256" key="4">
    <source>
        <dbReference type="ARBA" id="ARBA00023136"/>
    </source>
</evidence>
<dbReference type="Proteomes" id="UP001139971">
    <property type="component" value="Unassembled WGS sequence"/>
</dbReference>
<evidence type="ECO:0000313" key="10">
    <source>
        <dbReference type="EMBL" id="MDC8015150.1"/>
    </source>
</evidence>
<feature type="domain" description="TonB-dependent receptor-like beta-barrel" evidence="8">
    <location>
        <begin position="363"/>
        <end position="943"/>
    </location>
</feature>
<evidence type="ECO:0000259" key="8">
    <source>
        <dbReference type="Pfam" id="PF00593"/>
    </source>
</evidence>
<dbReference type="PROSITE" id="PS01156">
    <property type="entry name" value="TONB_DEPENDENT_REC_2"/>
    <property type="match status" value="1"/>
</dbReference>
<sequence>MTLHRLNRAIGAALYGGLAAAALLPALAAAQEDTRETNRLEAITVTGSRIKRTDIETSQPVFALERADLERTGLTSVVDVLSEITTNGASLGLSVNNGNTNGTSRVDLRNCGSNRTLVLVNGRRWVTELNGNVDLSTIPFAAVERIEVLKDGASSIYGTDAICGVINITMRDGFDGAEASAYVGQNSYGDGKREAYDLTAGASGDRWNGFVNIAYTNQDAILAADRDISKVPLYGFPANTSSPGRASATTPWGTFNVAALGGIVTLDPSRTGCRPNQACAPATAGDFRLYDFRTDGYNFAPENYLVQPQETHSVYSQGKFKITDSINARAEVLYSQRTSEAQLAAQPLTGVRITADNVYNPFGTTVNGVTFRPTVHPRSFAVDQDTWRFGLGIDGNFEAWGRGFNWDVNYMYSDNELVQIKRGFFDATRFALATGPSYIDSTGVARCGTAAAPVAGCVPFNLAGGNAGITQDMLDYVGVSPRNVTYQETKNYTANISGEIVELPGGMLAFAAGLEYREEFGYFDPDPLTRNGAVLGDNAALPTRGGYDLSEGFLELAIPALRDVAFARVLEFSLATRHSDYSNFGTTNNPKFGFRWQPIDDVLVRGNYSEGFRAPSINDLYAGLGASFPTAVDPCSNRSGAYRESAEVRSRCAAAGVDPTYFQRSAQVRSTVGGFDRLTPETARTKTLGFVYSPSYLDGLSLTLDWYKIQIENNIGARTTQQILNDCYISNIASRCALIQRDLDGSQFGSPGEVSNVLGINSNFRAGLEVEGYDFTVDYRFGTDLGDFHVQWDNAYIAYFGDIGQPERGVLNGDGDPSLGNQIGTQLNNSSAGSLWRLQSRIATTWSRDTWTATLGANYTSALKENCALVTNTAAGLGRPELRELCSDPDRIVNIYSVQGDGTVRATPSAQPQNTLGSRWYFDLQGTWTAPWKGTITAGVRNLFDKDPPVCFSCFANNYETNYRTPGRFYYVSYKQKF</sequence>
<evidence type="ECO:0000313" key="11">
    <source>
        <dbReference type="Proteomes" id="UP001139971"/>
    </source>
</evidence>
<comment type="subcellular location">
    <subcellularLocation>
        <location evidence="1 6">Cell outer membrane</location>
    </subcellularLocation>
</comment>
<keyword evidence="4 6" id="KW-0472">Membrane</keyword>
<reference evidence="10" key="1">
    <citation type="submission" date="2023-02" db="EMBL/GenBank/DDBJ databases">
        <title>Tahibacter soli sp. nov. isolated from soil.</title>
        <authorList>
            <person name="Baek J.H."/>
            <person name="Lee J.K."/>
            <person name="Choi D.G."/>
            <person name="Jeon C.O."/>
        </authorList>
    </citation>
    <scope>NUCLEOTIDE SEQUENCE</scope>
    <source>
        <strain evidence="10">BL</strain>
    </source>
</reference>
<accession>A0A9X4BIA8</accession>
<evidence type="ECO:0000256" key="5">
    <source>
        <dbReference type="ARBA" id="ARBA00023237"/>
    </source>
</evidence>
<dbReference type="SUPFAM" id="SSF56935">
    <property type="entry name" value="Porins"/>
    <property type="match status" value="1"/>
</dbReference>
<protein>
    <submittedName>
        <fullName evidence="10">TonB-dependent receptor</fullName>
    </submittedName>
</protein>
<dbReference type="AlphaFoldDB" id="A0A9X4BIA8"/>
<feature type="domain" description="TonB-dependent receptor plug" evidence="9">
    <location>
        <begin position="55"/>
        <end position="165"/>
    </location>
</feature>
<evidence type="ECO:0000259" key="9">
    <source>
        <dbReference type="Pfam" id="PF07715"/>
    </source>
</evidence>
<dbReference type="PANTHER" id="PTHR47234:SF2">
    <property type="entry name" value="TONB-DEPENDENT RECEPTOR"/>
    <property type="match status" value="1"/>
</dbReference>
<keyword evidence="11" id="KW-1185">Reference proteome</keyword>
<feature type="chain" id="PRO_5040898396" evidence="7">
    <location>
        <begin position="29"/>
        <end position="978"/>
    </location>
</feature>
<evidence type="ECO:0000256" key="7">
    <source>
        <dbReference type="SAM" id="SignalP"/>
    </source>
</evidence>
<dbReference type="InterPro" id="IPR010917">
    <property type="entry name" value="TonB_rcpt_CS"/>
</dbReference>
<dbReference type="GO" id="GO:0009279">
    <property type="term" value="C:cell outer membrane"/>
    <property type="evidence" value="ECO:0007669"/>
    <property type="project" value="UniProtKB-SubCell"/>
</dbReference>
<dbReference type="Pfam" id="PF00593">
    <property type="entry name" value="TonB_dep_Rec_b-barrel"/>
    <property type="match status" value="1"/>
</dbReference>
<name>A0A9X4BIA8_9GAMM</name>
<comment type="similarity">
    <text evidence="6">Belongs to the TonB-dependent receptor family.</text>
</comment>
<evidence type="ECO:0000256" key="2">
    <source>
        <dbReference type="ARBA" id="ARBA00022729"/>
    </source>
</evidence>
<dbReference type="InterPro" id="IPR036942">
    <property type="entry name" value="Beta-barrel_TonB_sf"/>
</dbReference>
<gene>
    <name evidence="10" type="ORF">OD750_021615</name>
</gene>
<keyword evidence="3 6" id="KW-0798">TonB box</keyword>
<dbReference type="InterPro" id="IPR037066">
    <property type="entry name" value="Plug_dom_sf"/>
</dbReference>